<dbReference type="Pfam" id="PF22936">
    <property type="entry name" value="Pol_BBD"/>
    <property type="match status" value="1"/>
</dbReference>
<keyword evidence="1" id="KW-0479">Metal-binding</keyword>
<reference evidence="5" key="1">
    <citation type="journal article" date="2017" name="Nature">
        <title>The sunflower genome provides insights into oil metabolism, flowering and Asterid evolution.</title>
        <authorList>
            <person name="Badouin H."/>
            <person name="Gouzy J."/>
            <person name="Grassa C.J."/>
            <person name="Murat F."/>
            <person name="Staton S.E."/>
            <person name="Cottret L."/>
            <person name="Lelandais-Briere C."/>
            <person name="Owens G.L."/>
            <person name="Carrere S."/>
            <person name="Mayjonade B."/>
            <person name="Legrand L."/>
            <person name="Gill N."/>
            <person name="Kane N.C."/>
            <person name="Bowers J.E."/>
            <person name="Hubner S."/>
            <person name="Bellec A."/>
            <person name="Berard A."/>
            <person name="Berges H."/>
            <person name="Blanchet N."/>
            <person name="Boniface M.C."/>
            <person name="Brunel D."/>
            <person name="Catrice O."/>
            <person name="Chaidir N."/>
            <person name="Claudel C."/>
            <person name="Donnadieu C."/>
            <person name="Faraut T."/>
            <person name="Fievet G."/>
            <person name="Helmstetter N."/>
            <person name="King M."/>
            <person name="Knapp S.J."/>
            <person name="Lai Z."/>
            <person name="Le Paslier M.C."/>
            <person name="Lippi Y."/>
            <person name="Lorenzon L."/>
            <person name="Mandel J.R."/>
            <person name="Marage G."/>
            <person name="Marchand G."/>
            <person name="Marquand E."/>
            <person name="Bret-Mestries E."/>
            <person name="Morien E."/>
            <person name="Nambeesan S."/>
            <person name="Nguyen T."/>
            <person name="Pegot-Espagnet P."/>
            <person name="Pouilly N."/>
            <person name="Raftis F."/>
            <person name="Sallet E."/>
            <person name="Schiex T."/>
            <person name="Thomas J."/>
            <person name="Vandecasteele C."/>
            <person name="Vares D."/>
            <person name="Vear F."/>
            <person name="Vautrin S."/>
            <person name="Crespi M."/>
            <person name="Mangin B."/>
            <person name="Burke J.M."/>
            <person name="Salse J."/>
            <person name="Munos S."/>
            <person name="Vincourt P."/>
            <person name="Rieseberg L.H."/>
            <person name="Langlade N.B."/>
        </authorList>
    </citation>
    <scope>NUCLEOTIDE SEQUENCE</scope>
    <source>
        <tissue evidence="5">Leaves</tissue>
    </source>
</reference>
<dbReference type="Gene3D" id="1.10.150.60">
    <property type="entry name" value="ARID DNA-binding domain"/>
    <property type="match status" value="1"/>
</dbReference>
<protein>
    <submittedName>
        <fullName evidence="5">Transcription factor interactor and regulator CCHC(Zn) family</fullName>
    </submittedName>
</protein>
<dbReference type="GO" id="GO:0003677">
    <property type="term" value="F:DNA binding"/>
    <property type="evidence" value="ECO:0007669"/>
    <property type="project" value="InterPro"/>
</dbReference>
<dbReference type="InterPro" id="IPR054722">
    <property type="entry name" value="PolX-like_BBD"/>
</dbReference>
<comment type="caution">
    <text evidence="5">The sequence shown here is derived from an EMBL/GenBank/DDBJ whole genome shotgun (WGS) entry which is preliminary data.</text>
</comment>
<keyword evidence="1" id="KW-0862">Zinc</keyword>
<dbReference type="GO" id="GO:0008270">
    <property type="term" value="F:zinc ion binding"/>
    <property type="evidence" value="ECO:0007669"/>
    <property type="project" value="UniProtKB-KW"/>
</dbReference>
<dbReference type="EMBL" id="MNCJ02000322">
    <property type="protein sequence ID" value="KAF5798311.1"/>
    <property type="molecule type" value="Genomic_DNA"/>
</dbReference>
<dbReference type="SUPFAM" id="SSF117281">
    <property type="entry name" value="Kelch motif"/>
    <property type="match status" value="1"/>
</dbReference>
<reference evidence="5" key="2">
    <citation type="submission" date="2020-06" db="EMBL/GenBank/DDBJ databases">
        <title>Helianthus annuus Genome sequencing and assembly Release 2.</title>
        <authorList>
            <person name="Gouzy J."/>
            <person name="Langlade N."/>
            <person name="Munos S."/>
        </authorList>
    </citation>
    <scope>NUCLEOTIDE SEQUENCE</scope>
    <source>
        <tissue evidence="5">Leaves</tissue>
    </source>
</reference>
<organism evidence="5 6">
    <name type="scientific">Helianthus annuus</name>
    <name type="common">Common sunflower</name>
    <dbReference type="NCBI Taxonomy" id="4232"/>
    <lineage>
        <taxon>Eukaryota</taxon>
        <taxon>Viridiplantae</taxon>
        <taxon>Streptophyta</taxon>
        <taxon>Embryophyta</taxon>
        <taxon>Tracheophyta</taxon>
        <taxon>Spermatophyta</taxon>
        <taxon>Magnoliopsida</taxon>
        <taxon>eudicotyledons</taxon>
        <taxon>Gunneridae</taxon>
        <taxon>Pentapetalae</taxon>
        <taxon>asterids</taxon>
        <taxon>campanulids</taxon>
        <taxon>Asterales</taxon>
        <taxon>Asteraceae</taxon>
        <taxon>Asteroideae</taxon>
        <taxon>Heliantheae alliance</taxon>
        <taxon>Heliantheae</taxon>
        <taxon>Helianthus</taxon>
    </lineage>
</organism>
<accession>A0A9K3IJZ7</accession>
<feature type="domain" description="CCHC-type" evidence="3">
    <location>
        <begin position="152"/>
        <end position="169"/>
    </location>
</feature>
<name>A0A9K3IJZ7_HELAN</name>
<dbReference type="InterPro" id="IPR036431">
    <property type="entry name" value="ARID_dom_sf"/>
</dbReference>
<feature type="region of interest" description="Disordered" evidence="2">
    <location>
        <begin position="519"/>
        <end position="541"/>
    </location>
</feature>
<dbReference type="InterPro" id="IPR001606">
    <property type="entry name" value="ARID_dom"/>
</dbReference>
<dbReference type="PANTHER" id="PTHR46410">
    <property type="entry name" value="AT-RICH INTERACTIVE DOMAIN-CONTAINING PROTEIN 2"/>
    <property type="match status" value="1"/>
</dbReference>
<dbReference type="InterPro" id="IPR036875">
    <property type="entry name" value="Znf_CCHC_sf"/>
</dbReference>
<dbReference type="Pfam" id="PF00098">
    <property type="entry name" value="zf-CCHC"/>
    <property type="match status" value="1"/>
</dbReference>
<feature type="domain" description="ARID" evidence="4">
    <location>
        <begin position="406"/>
        <end position="498"/>
    </location>
</feature>
<dbReference type="PROSITE" id="PS50158">
    <property type="entry name" value="ZF_CCHC"/>
    <property type="match status" value="1"/>
</dbReference>
<evidence type="ECO:0000256" key="1">
    <source>
        <dbReference type="PROSITE-ProRule" id="PRU00047"/>
    </source>
</evidence>
<dbReference type="Proteomes" id="UP000215914">
    <property type="component" value="Unassembled WGS sequence"/>
</dbReference>
<dbReference type="Pfam" id="PF24681">
    <property type="entry name" value="Kelch_KLHDC2_KLHL20_DRC7"/>
    <property type="match status" value="1"/>
</dbReference>
<dbReference type="SUPFAM" id="SSF57756">
    <property type="entry name" value="Retrovirus zinc finger-like domains"/>
    <property type="match status" value="1"/>
</dbReference>
<evidence type="ECO:0000313" key="6">
    <source>
        <dbReference type="Proteomes" id="UP000215914"/>
    </source>
</evidence>
<keyword evidence="6" id="KW-1185">Reference proteome</keyword>
<evidence type="ECO:0000313" key="5">
    <source>
        <dbReference type="EMBL" id="KAF5798311.1"/>
    </source>
</evidence>
<dbReference type="Gramene" id="mRNA:HanXRQr2_Chr07g0291391">
    <property type="protein sequence ID" value="mRNA:HanXRQr2_Chr07g0291391"/>
    <property type="gene ID" value="HanXRQr2_Chr07g0291391"/>
</dbReference>
<dbReference type="AlphaFoldDB" id="A0A9K3IJZ7"/>
<dbReference type="PANTHER" id="PTHR46410:SF26">
    <property type="entry name" value="BULB-TYPE LECTIN DOMAIN-CONTAINING PROTEIN-RELATED"/>
    <property type="match status" value="1"/>
</dbReference>
<dbReference type="SUPFAM" id="SSF46774">
    <property type="entry name" value="ARID-like"/>
    <property type="match status" value="1"/>
</dbReference>
<evidence type="ECO:0000256" key="2">
    <source>
        <dbReference type="SAM" id="MobiDB-lite"/>
    </source>
</evidence>
<evidence type="ECO:0000259" key="4">
    <source>
        <dbReference type="PROSITE" id="PS51011"/>
    </source>
</evidence>
<gene>
    <name evidence="5" type="ORF">HanXRQr2_Chr07g0291391</name>
</gene>
<dbReference type="Gene3D" id="2.120.10.80">
    <property type="entry name" value="Kelch-type beta propeller"/>
    <property type="match status" value="1"/>
</dbReference>
<dbReference type="InterPro" id="IPR015915">
    <property type="entry name" value="Kelch-typ_b-propeller"/>
</dbReference>
<dbReference type="PROSITE" id="PS51011">
    <property type="entry name" value="ARID"/>
    <property type="match status" value="1"/>
</dbReference>
<sequence>MHPLDGHAAVVVDEKLYIVDGSRNGRYLSDVQVYDLKNFSWSTFALSTKSDAENVNDSTLTEVIRGGQSVTFAGSKLIMFGGEDKRRHLMNDVHVLDLETMTWNVAETIANSIPTSGIRATTGRQEIPATTSTTLPCLHCSSEKKERRRFQRKCYYCDQLGHQIAECKRKEEDEASQLIRLAINTGSQSQKGVDDNDQYDRCSEFMVVGTDGSYWSNIWYVSKSFKRHYSGNINMFKRIKKLYDVETNTGECNFYYIQGIGVVKMISGSEKLRIQSVFYTPDIDRNVLSFDQLITQGYTVKFMGEKCKIYPTFCIPTIDKRNDITCYSREDDVGNKEKEEMLTSETEYEKFKNDYLNSYFESLNISSEEPDWNVMILQAMSFNKFQDCKALMDMLEDDGYVGKYKFFIEKKFEDMVDWFLKVKLEINSRPLPAYAENNRKVSLLDLYLAVKREGGHRRVTDNHMWAVIAKDMGLDYNDAELMRLMYAMYLDVLVYYYKIKCTQEATAEKEVCEDVGEKRRTRSMEMEGGTSEQPAAEQEGETDEHFAFFAGNDWYGLKRLKQRKRFDFRRAEKAVNKANDSVLKHSRKGIKFMGSDC</sequence>
<dbReference type="CDD" id="cd16100">
    <property type="entry name" value="ARID"/>
    <property type="match status" value="1"/>
</dbReference>
<dbReference type="InterPro" id="IPR001878">
    <property type="entry name" value="Znf_CCHC"/>
</dbReference>
<proteinExistence type="predicted"/>
<dbReference type="Pfam" id="PF01388">
    <property type="entry name" value="ARID"/>
    <property type="match status" value="1"/>
</dbReference>
<evidence type="ECO:0000259" key="3">
    <source>
        <dbReference type="PROSITE" id="PS50158"/>
    </source>
</evidence>
<keyword evidence="1" id="KW-0863">Zinc-finger</keyword>